<organism evidence="1 2">
    <name type="scientific">Pandoravirus salinus</name>
    <dbReference type="NCBI Taxonomy" id="1349410"/>
    <lineage>
        <taxon>Viruses</taxon>
        <taxon>Pandoravirus</taxon>
    </lineage>
</organism>
<dbReference type="RefSeq" id="YP_008438405.1">
    <property type="nucleotide sequence ID" value="NC_022098.1"/>
</dbReference>
<protein>
    <submittedName>
        <fullName evidence="1">Uncharacterized protein</fullName>
    </submittedName>
</protein>
<gene>
    <name evidence="1" type="ORF">psal_cds_1104</name>
</gene>
<reference evidence="1 2" key="1">
    <citation type="journal article" date="2013" name="Science">
        <title>Pandoraviruses: amoeba viruses with genomes up to 2.5 Mb reaching that of parasitic eukaryotes.</title>
        <authorList>
            <person name="Philippe N."/>
            <person name="Legendre M."/>
            <person name="Doutre G."/>
            <person name="Coute Y."/>
            <person name="Poirot O."/>
            <person name="Lescot M."/>
            <person name="Arslan D."/>
            <person name="Seltzer V."/>
            <person name="Bertaux L."/>
            <person name="Bruley C."/>
            <person name="Garin J."/>
            <person name="Claverie J.M."/>
            <person name="Abergel C."/>
        </authorList>
    </citation>
    <scope>NUCLEOTIDE SEQUENCE [LARGE SCALE GENOMIC DNA]</scope>
</reference>
<accession>S4VXC7</accession>
<proteinExistence type="predicted"/>
<evidence type="ECO:0000313" key="2">
    <source>
        <dbReference type="Proteomes" id="UP000204584"/>
    </source>
</evidence>
<sequence length="230" mass="24955">MYDDDPTAVAHFKRVFPCLFDPTGVGAQARAVALSKSSSSHSPRTQKVSLVRIDYVNYQPAPWRQSRPHWALDVGGDLYHLLAVPRDEGDLQSATCCLAWVLTHTMPVGQRHPLGVAALSHQQIVDALCHVIDAFDGNDGIDTVFWHCGAFLRAVVAALCQGVDIEAVDDPTAEIDEAALRDGLFALRRHDHVAAIRADNGDNDRVQSRAAIAATLPVDEPSWFAGCVLA</sequence>
<dbReference type="EMBL" id="KC977571">
    <property type="protein sequence ID" value="AGO85329.1"/>
    <property type="molecule type" value="Genomic_DNA"/>
</dbReference>
<name>S4VXC7_9VIRU</name>
<dbReference type="Proteomes" id="UP000204584">
    <property type="component" value="Segment"/>
</dbReference>
<dbReference type="KEGG" id="vg:16607116"/>
<dbReference type="GeneID" id="16607116"/>
<keyword evidence="2" id="KW-1185">Reference proteome</keyword>
<evidence type="ECO:0000313" key="1">
    <source>
        <dbReference type="EMBL" id="AGO85329.1"/>
    </source>
</evidence>